<reference evidence="1 2" key="2">
    <citation type="journal article" date="2010" name="Nucleic Acids Res.">
        <title>BeetleBase in 2010: revisions to provide comprehensive genomic information for Tribolium castaneum.</title>
        <authorList>
            <person name="Kim H.S."/>
            <person name="Murphy T."/>
            <person name="Xia J."/>
            <person name="Caragea D."/>
            <person name="Park Y."/>
            <person name="Beeman R.W."/>
            <person name="Lorenzen M.D."/>
            <person name="Butcher S."/>
            <person name="Manak J.R."/>
            <person name="Brown S.J."/>
        </authorList>
    </citation>
    <scope>GENOME REANNOTATION</scope>
    <source>
        <strain evidence="1 2">Georgia GA2</strain>
    </source>
</reference>
<reference evidence="1 2" key="1">
    <citation type="journal article" date="2008" name="Nature">
        <title>The genome of the model beetle and pest Tribolium castaneum.</title>
        <authorList>
            <consortium name="Tribolium Genome Sequencing Consortium"/>
            <person name="Richards S."/>
            <person name="Gibbs R.A."/>
            <person name="Weinstock G.M."/>
            <person name="Brown S.J."/>
            <person name="Denell R."/>
            <person name="Beeman R.W."/>
            <person name="Gibbs R."/>
            <person name="Beeman R.W."/>
            <person name="Brown S.J."/>
            <person name="Bucher G."/>
            <person name="Friedrich M."/>
            <person name="Grimmelikhuijzen C.J."/>
            <person name="Klingler M."/>
            <person name="Lorenzen M."/>
            <person name="Richards S."/>
            <person name="Roth S."/>
            <person name="Schroder R."/>
            <person name="Tautz D."/>
            <person name="Zdobnov E.M."/>
            <person name="Muzny D."/>
            <person name="Gibbs R.A."/>
            <person name="Weinstock G.M."/>
            <person name="Attaway T."/>
            <person name="Bell S."/>
            <person name="Buhay C.J."/>
            <person name="Chandrabose M.N."/>
            <person name="Chavez D."/>
            <person name="Clerk-Blankenburg K.P."/>
            <person name="Cree A."/>
            <person name="Dao M."/>
            <person name="Davis C."/>
            <person name="Chacko J."/>
            <person name="Dinh H."/>
            <person name="Dugan-Rocha S."/>
            <person name="Fowler G."/>
            <person name="Garner T.T."/>
            <person name="Garnes J."/>
            <person name="Gnirke A."/>
            <person name="Hawes A."/>
            <person name="Hernandez J."/>
            <person name="Hines S."/>
            <person name="Holder M."/>
            <person name="Hume J."/>
            <person name="Jhangiani S.N."/>
            <person name="Joshi V."/>
            <person name="Khan Z.M."/>
            <person name="Jackson L."/>
            <person name="Kovar C."/>
            <person name="Kowis A."/>
            <person name="Lee S."/>
            <person name="Lewis L.R."/>
            <person name="Margolis J."/>
            <person name="Morgan M."/>
            <person name="Nazareth L.V."/>
            <person name="Nguyen N."/>
            <person name="Okwuonu G."/>
            <person name="Parker D."/>
            <person name="Richards S."/>
            <person name="Ruiz S.J."/>
            <person name="Santibanez J."/>
            <person name="Savard J."/>
            <person name="Scherer S.E."/>
            <person name="Schneider B."/>
            <person name="Sodergren E."/>
            <person name="Tautz D."/>
            <person name="Vattahil S."/>
            <person name="Villasana D."/>
            <person name="White C.S."/>
            <person name="Wright R."/>
            <person name="Park Y."/>
            <person name="Beeman R.W."/>
            <person name="Lord J."/>
            <person name="Oppert B."/>
            <person name="Lorenzen M."/>
            <person name="Brown S."/>
            <person name="Wang L."/>
            <person name="Savard J."/>
            <person name="Tautz D."/>
            <person name="Richards S."/>
            <person name="Weinstock G."/>
            <person name="Gibbs R.A."/>
            <person name="Liu Y."/>
            <person name="Worley K."/>
            <person name="Weinstock G."/>
            <person name="Elsik C.G."/>
            <person name="Reese J.T."/>
            <person name="Elhaik E."/>
            <person name="Landan G."/>
            <person name="Graur D."/>
            <person name="Arensburger P."/>
            <person name="Atkinson P."/>
            <person name="Beeman R.W."/>
            <person name="Beidler J."/>
            <person name="Brown S.J."/>
            <person name="Demuth J.P."/>
            <person name="Drury D.W."/>
            <person name="Du Y.Z."/>
            <person name="Fujiwara H."/>
            <person name="Lorenzen M."/>
            <person name="Maselli V."/>
            <person name="Osanai M."/>
            <person name="Park Y."/>
            <person name="Robertson H.M."/>
            <person name="Tu Z."/>
            <person name="Wang J.J."/>
            <person name="Wang S."/>
            <person name="Richards S."/>
            <person name="Song H."/>
            <person name="Zhang L."/>
            <person name="Sodergren E."/>
            <person name="Werner D."/>
            <person name="Stanke M."/>
            <person name="Morgenstern B."/>
            <person name="Solovyev V."/>
            <person name="Kosarev P."/>
            <person name="Brown G."/>
            <person name="Chen H.C."/>
            <person name="Ermolaeva O."/>
            <person name="Hlavina W."/>
            <person name="Kapustin Y."/>
            <person name="Kiryutin B."/>
            <person name="Kitts P."/>
            <person name="Maglott D."/>
            <person name="Pruitt K."/>
            <person name="Sapojnikov V."/>
            <person name="Souvorov A."/>
            <person name="Mackey A.J."/>
            <person name="Waterhouse R.M."/>
            <person name="Wyder S."/>
            <person name="Zdobnov E.M."/>
            <person name="Zdobnov E.M."/>
            <person name="Wyder S."/>
            <person name="Kriventseva E.V."/>
            <person name="Kadowaki T."/>
            <person name="Bork P."/>
            <person name="Aranda M."/>
            <person name="Bao R."/>
            <person name="Beermann A."/>
            <person name="Berns N."/>
            <person name="Bolognesi R."/>
            <person name="Bonneton F."/>
            <person name="Bopp D."/>
            <person name="Brown S.J."/>
            <person name="Bucher G."/>
            <person name="Butts T."/>
            <person name="Chaumot A."/>
            <person name="Denell R.E."/>
            <person name="Ferrier D.E."/>
            <person name="Friedrich M."/>
            <person name="Gordon C.M."/>
            <person name="Jindra M."/>
            <person name="Klingler M."/>
            <person name="Lan Q."/>
            <person name="Lattorff H.M."/>
            <person name="Laudet V."/>
            <person name="von Levetsow C."/>
            <person name="Liu Z."/>
            <person name="Lutz R."/>
            <person name="Lynch J.A."/>
            <person name="da Fonseca R.N."/>
            <person name="Posnien N."/>
            <person name="Reuter R."/>
            <person name="Roth S."/>
            <person name="Savard J."/>
            <person name="Schinko J.B."/>
            <person name="Schmitt C."/>
            <person name="Schoppmeier M."/>
            <person name="Schroder R."/>
            <person name="Shippy T.D."/>
            <person name="Simonnet F."/>
            <person name="Marques-Souza H."/>
            <person name="Tautz D."/>
            <person name="Tomoyasu Y."/>
            <person name="Trauner J."/>
            <person name="Van der Zee M."/>
            <person name="Vervoort M."/>
            <person name="Wittkopp N."/>
            <person name="Wimmer E.A."/>
            <person name="Yang X."/>
            <person name="Jones A.K."/>
            <person name="Sattelle D.B."/>
            <person name="Ebert P.R."/>
            <person name="Nelson D."/>
            <person name="Scott J.G."/>
            <person name="Beeman R.W."/>
            <person name="Muthukrishnan S."/>
            <person name="Kramer K.J."/>
            <person name="Arakane Y."/>
            <person name="Beeman R.W."/>
            <person name="Zhu Q."/>
            <person name="Hogenkamp D."/>
            <person name="Dixit R."/>
            <person name="Oppert B."/>
            <person name="Jiang H."/>
            <person name="Zou Z."/>
            <person name="Marshall J."/>
            <person name="Elpidina E."/>
            <person name="Vinokurov K."/>
            <person name="Oppert C."/>
            <person name="Zou Z."/>
            <person name="Evans J."/>
            <person name="Lu Z."/>
            <person name="Zhao P."/>
            <person name="Sumathipala N."/>
            <person name="Altincicek B."/>
            <person name="Vilcinskas A."/>
            <person name="Williams M."/>
            <person name="Hultmark D."/>
            <person name="Hetru C."/>
            <person name="Jiang H."/>
            <person name="Grimmelikhuijzen C.J."/>
            <person name="Hauser F."/>
            <person name="Cazzamali G."/>
            <person name="Williamson M."/>
            <person name="Park Y."/>
            <person name="Li B."/>
            <person name="Tanaka Y."/>
            <person name="Predel R."/>
            <person name="Neupert S."/>
            <person name="Schachtner J."/>
            <person name="Verleyen P."/>
            <person name="Raible F."/>
            <person name="Bork P."/>
            <person name="Friedrich M."/>
            <person name="Walden K.K."/>
            <person name="Robertson H.M."/>
            <person name="Angeli S."/>
            <person name="Foret S."/>
            <person name="Bucher G."/>
            <person name="Schuetz S."/>
            <person name="Maleszka R."/>
            <person name="Wimmer E.A."/>
            <person name="Beeman R.W."/>
            <person name="Lorenzen M."/>
            <person name="Tomoyasu Y."/>
            <person name="Miller S.C."/>
            <person name="Grossmann D."/>
            <person name="Bucher G."/>
        </authorList>
    </citation>
    <scope>NUCLEOTIDE SEQUENCE [LARGE SCALE GENOMIC DNA]</scope>
    <source>
        <strain evidence="1 2">Georgia GA2</strain>
    </source>
</reference>
<dbReference type="AlphaFoldDB" id="D6W8F5"/>
<evidence type="ECO:0000313" key="2">
    <source>
        <dbReference type="Proteomes" id="UP000007266"/>
    </source>
</evidence>
<protein>
    <submittedName>
        <fullName evidence="1">Uncharacterized protein</fullName>
    </submittedName>
</protein>
<gene>
    <name evidence="1" type="primary">GLEAN_01776</name>
    <name evidence="1" type="ORF">TcasGA2_TC001776</name>
</gene>
<name>D6W8F5_TRICA</name>
<keyword evidence="2" id="KW-1185">Reference proteome</keyword>
<dbReference type="InParanoid" id="D6W8F5"/>
<dbReference type="Proteomes" id="UP000007266">
    <property type="component" value="Linkage group 1"/>
</dbReference>
<organism evidence="1 2">
    <name type="scientific">Tribolium castaneum</name>
    <name type="common">Red flour beetle</name>
    <dbReference type="NCBI Taxonomy" id="7070"/>
    <lineage>
        <taxon>Eukaryota</taxon>
        <taxon>Metazoa</taxon>
        <taxon>Ecdysozoa</taxon>
        <taxon>Arthropoda</taxon>
        <taxon>Hexapoda</taxon>
        <taxon>Insecta</taxon>
        <taxon>Pterygota</taxon>
        <taxon>Neoptera</taxon>
        <taxon>Endopterygota</taxon>
        <taxon>Coleoptera</taxon>
        <taxon>Polyphaga</taxon>
        <taxon>Cucujiformia</taxon>
        <taxon>Tenebrionidae</taxon>
        <taxon>Tenebrionidae incertae sedis</taxon>
        <taxon>Tribolium</taxon>
    </lineage>
</organism>
<accession>D6W8F5</accession>
<proteinExistence type="predicted"/>
<dbReference type="EMBL" id="KQ971307">
    <property type="protein sequence ID" value="EFA10945.1"/>
    <property type="molecule type" value="Genomic_DNA"/>
</dbReference>
<sequence length="143" mass="15518">MSSKTHILYDQLIVPGKALPLPQTNSLPSGGGSWTCVPVTCHCPASTSGPTPPPMCRPSPPQMHHLLLRSHLEILIEIPSSPTRSITTLPQSLHTPQATQPHFCTLKNTRTNPTTQLPFGDKLAPFFASLARVNDQKPIKSDN</sequence>
<evidence type="ECO:0000313" key="1">
    <source>
        <dbReference type="EMBL" id="EFA10945.1"/>
    </source>
</evidence>
<dbReference type="HOGENOM" id="CLU_1808717_0_0_1"/>